<accession>A0ABQ9ZSI2</accession>
<feature type="region of interest" description="Disordered" evidence="1">
    <location>
        <begin position="176"/>
        <end position="216"/>
    </location>
</feature>
<keyword evidence="4" id="KW-1185">Reference proteome</keyword>
<name>A0ABQ9ZSI2_9CRUS</name>
<feature type="transmembrane region" description="Helical" evidence="2">
    <location>
        <begin position="145"/>
        <end position="167"/>
    </location>
</feature>
<keyword evidence="2" id="KW-0472">Membrane</keyword>
<evidence type="ECO:0000256" key="2">
    <source>
        <dbReference type="SAM" id="Phobius"/>
    </source>
</evidence>
<organism evidence="3 4">
    <name type="scientific">Daphnia magna</name>
    <dbReference type="NCBI Taxonomy" id="35525"/>
    <lineage>
        <taxon>Eukaryota</taxon>
        <taxon>Metazoa</taxon>
        <taxon>Ecdysozoa</taxon>
        <taxon>Arthropoda</taxon>
        <taxon>Crustacea</taxon>
        <taxon>Branchiopoda</taxon>
        <taxon>Diplostraca</taxon>
        <taxon>Cladocera</taxon>
        <taxon>Anomopoda</taxon>
        <taxon>Daphniidae</taxon>
        <taxon>Daphnia</taxon>
    </lineage>
</organism>
<sequence>MVNVKVTELPENVNKTTCIVLKNLRDSMVQRGLGEARKIRKVQLHFTGSGNVDVSVAIAIRFLDEGLTRPILHKCGEYQGTANDVMVTVSCIGESENVDLEGYTGYAVYARFHGDVSSQTIAICQMDIVLHDKYAQEKSQKMKSLVILTSVACGLIVGAAIGVIIWYSRMKKTRREEDELPSGVQYWEEDVPKEDVRNNKRQRSTVDNDYEDEVSH</sequence>
<protein>
    <submittedName>
        <fullName evidence="3">Uncharacterized protein</fullName>
    </submittedName>
</protein>
<reference evidence="3 4" key="1">
    <citation type="journal article" date="2023" name="Nucleic Acids Res.">
        <title>The hologenome of Daphnia magna reveals possible DNA methylation and microbiome-mediated evolution of the host genome.</title>
        <authorList>
            <person name="Chaturvedi A."/>
            <person name="Li X."/>
            <person name="Dhandapani V."/>
            <person name="Marshall H."/>
            <person name="Kissane S."/>
            <person name="Cuenca-Cambronero M."/>
            <person name="Asole G."/>
            <person name="Calvet F."/>
            <person name="Ruiz-Romero M."/>
            <person name="Marangio P."/>
            <person name="Guigo R."/>
            <person name="Rago D."/>
            <person name="Mirbahai L."/>
            <person name="Eastwood N."/>
            <person name="Colbourne J.K."/>
            <person name="Zhou J."/>
            <person name="Mallon E."/>
            <person name="Orsini L."/>
        </authorList>
    </citation>
    <scope>NUCLEOTIDE SEQUENCE [LARGE SCALE GENOMIC DNA]</scope>
    <source>
        <strain evidence="3">LRV0_1</strain>
    </source>
</reference>
<keyword evidence="2" id="KW-1133">Transmembrane helix</keyword>
<evidence type="ECO:0000313" key="3">
    <source>
        <dbReference type="EMBL" id="KAK4015883.1"/>
    </source>
</evidence>
<comment type="caution">
    <text evidence="3">The sequence shown here is derived from an EMBL/GenBank/DDBJ whole genome shotgun (WGS) entry which is preliminary data.</text>
</comment>
<dbReference type="EMBL" id="JAOYFB010000005">
    <property type="protein sequence ID" value="KAK4015883.1"/>
    <property type="molecule type" value="Genomic_DNA"/>
</dbReference>
<dbReference type="Proteomes" id="UP001234178">
    <property type="component" value="Unassembled WGS sequence"/>
</dbReference>
<evidence type="ECO:0000256" key="1">
    <source>
        <dbReference type="SAM" id="MobiDB-lite"/>
    </source>
</evidence>
<evidence type="ECO:0000313" key="4">
    <source>
        <dbReference type="Proteomes" id="UP001234178"/>
    </source>
</evidence>
<gene>
    <name evidence="3" type="ORF">OUZ56_030850</name>
</gene>
<proteinExistence type="predicted"/>
<keyword evidence="2" id="KW-0812">Transmembrane</keyword>